<dbReference type="EMBL" id="VMNH01000009">
    <property type="protein sequence ID" value="TVO75101.1"/>
    <property type="molecule type" value="Genomic_DNA"/>
</dbReference>
<organism evidence="1 2">
    <name type="scientific">Sedimenticola selenatireducens</name>
    <dbReference type="NCBI Taxonomy" id="191960"/>
    <lineage>
        <taxon>Bacteria</taxon>
        <taxon>Pseudomonadati</taxon>
        <taxon>Pseudomonadota</taxon>
        <taxon>Gammaproteobacteria</taxon>
        <taxon>Chromatiales</taxon>
        <taxon>Sedimenticolaceae</taxon>
        <taxon>Sedimenticola</taxon>
    </lineage>
</organism>
<reference evidence="1 2" key="1">
    <citation type="submission" date="2019-07" db="EMBL/GenBank/DDBJ databases">
        <title>The pathways for chlorine oxyanion respiration interact through the shared metabolite chlorate.</title>
        <authorList>
            <person name="Barnum T.P."/>
            <person name="Cheng Y."/>
            <person name="Hill K.A."/>
            <person name="Lucas L.N."/>
            <person name="Carlson H.K."/>
            <person name="Coates J.D."/>
        </authorList>
    </citation>
    <scope>NUCLEOTIDE SEQUENCE [LARGE SCALE GENOMIC DNA]</scope>
    <source>
        <strain evidence="1 2">BK-1</strain>
    </source>
</reference>
<proteinExistence type="predicted"/>
<comment type="caution">
    <text evidence="1">The sequence shown here is derived from an EMBL/GenBank/DDBJ whole genome shotgun (WGS) entry which is preliminary data.</text>
</comment>
<accession>A0A558E104</accession>
<gene>
    <name evidence="1" type="ORF">FHP88_08800</name>
</gene>
<evidence type="ECO:0000313" key="2">
    <source>
        <dbReference type="Proteomes" id="UP000316649"/>
    </source>
</evidence>
<dbReference type="RefSeq" id="WP_144358673.1">
    <property type="nucleotide sequence ID" value="NZ_VMNH01000009.1"/>
</dbReference>
<sequence>MGRFHVTEHNAWEARTAFLDKLKWYTWSGWISTIHKIKIPDAAKYTPRNDMLVTLRERIRSL</sequence>
<protein>
    <submittedName>
        <fullName evidence="1">Uncharacterized protein</fullName>
    </submittedName>
</protein>
<dbReference type="AlphaFoldDB" id="A0A558E104"/>
<dbReference type="Proteomes" id="UP000316649">
    <property type="component" value="Unassembled WGS sequence"/>
</dbReference>
<name>A0A558E104_9GAMM</name>
<evidence type="ECO:0000313" key="1">
    <source>
        <dbReference type="EMBL" id="TVO75101.1"/>
    </source>
</evidence>
<keyword evidence="2" id="KW-1185">Reference proteome</keyword>